<dbReference type="InterPro" id="IPR007666">
    <property type="entry name" value="ADP_PFK/GK"/>
</dbReference>
<evidence type="ECO:0000256" key="2">
    <source>
        <dbReference type="ARBA" id="ARBA00022679"/>
    </source>
</evidence>
<keyword evidence="4" id="KW-0418">Kinase</keyword>
<dbReference type="GO" id="GO:0043843">
    <property type="term" value="F:ADP-specific glucokinase activity"/>
    <property type="evidence" value="ECO:0007669"/>
    <property type="project" value="TreeGrafter"/>
</dbReference>
<accession>A0AA39C653</accession>
<evidence type="ECO:0008006" key="9">
    <source>
        <dbReference type="Google" id="ProtNLM"/>
    </source>
</evidence>
<name>A0AA39C653_9HYME</name>
<dbReference type="Gene3D" id="3.40.1190.20">
    <property type="match status" value="1"/>
</dbReference>
<dbReference type="PROSITE" id="PS51255">
    <property type="entry name" value="ADPK"/>
    <property type="match status" value="1"/>
</dbReference>
<keyword evidence="5" id="KW-0460">Magnesium</keyword>
<dbReference type="AlphaFoldDB" id="A0AA39C653"/>
<proteinExistence type="predicted"/>
<keyword evidence="2" id="KW-0808">Transferase</keyword>
<dbReference type="PANTHER" id="PTHR21208:SF1">
    <property type="entry name" value="ADP-DEPENDENT GLUCOKINASE"/>
    <property type="match status" value="1"/>
</dbReference>
<evidence type="ECO:0000256" key="1">
    <source>
        <dbReference type="ARBA" id="ARBA00022490"/>
    </source>
</evidence>
<protein>
    <recommendedName>
        <fullName evidence="9">ADP-dependent glucokinase</fullName>
    </recommendedName>
</protein>
<keyword evidence="8" id="KW-1185">Reference proteome</keyword>
<reference evidence="7" key="2">
    <citation type="submission" date="2023-03" db="EMBL/GenBank/DDBJ databases">
        <authorList>
            <person name="Inwood S.N."/>
            <person name="Skelly J.G."/>
            <person name="Guhlin J."/>
            <person name="Harrop T.W.R."/>
            <person name="Goldson S.G."/>
            <person name="Dearden P.K."/>
        </authorList>
    </citation>
    <scope>NUCLEOTIDE SEQUENCE</scope>
    <source>
        <strain evidence="7">Irish</strain>
        <tissue evidence="7">Whole body</tissue>
    </source>
</reference>
<comment type="caution">
    <text evidence="7">The sequence shown here is derived from an EMBL/GenBank/DDBJ whole genome shotgun (WGS) entry which is preliminary data.</text>
</comment>
<dbReference type="InterPro" id="IPR029056">
    <property type="entry name" value="Ribokinase-like"/>
</dbReference>
<keyword evidence="1" id="KW-0963">Cytoplasm</keyword>
<sequence>MGFKQLKFGTLLTVLIILVAIYFRKYDNELQDRLIKVLQGLQRLENKHEISVRPKVAIGYGACTDVFIDAKYLLNYSPSIGDPSHFDEINNEEELLKSFAYYFRHGAAAERYMTNGTLFDELVAKATSLPSSYSSIGGNAPVMAMRFAKEGCDVILAAKMTRSLNIVMPDSVKIIGGEIDKDDIHLIFEYKRGEQWGPYTSPRANRYILHNDINNPIISSLEIFDEALPKFKPDMFVVSGIQMMDNFQFEKGVRQERLKKIKQQMINQLPTTKIHFEMASFAEKELLVELQHMIIPFADSLGMNEQEIANLYNSMYYGNVSLVADSTPRVATILDYMRVLFKLVRTRASTIENSRLLTRIHVHTLAFQAILTVKNSQWKNSMGAAAKASLVAHRHVCGTNTIDVGKATLIMDESFSTSKVSGKRILINTENPVSCWDEVLKNGNEDLPVEVCVAPVLVCTEASQTAGGGDNISSAGLVLQI</sequence>
<organism evidence="7 8">
    <name type="scientific">Microctonus aethiopoides</name>
    <dbReference type="NCBI Taxonomy" id="144406"/>
    <lineage>
        <taxon>Eukaryota</taxon>
        <taxon>Metazoa</taxon>
        <taxon>Ecdysozoa</taxon>
        <taxon>Arthropoda</taxon>
        <taxon>Hexapoda</taxon>
        <taxon>Insecta</taxon>
        <taxon>Pterygota</taxon>
        <taxon>Neoptera</taxon>
        <taxon>Endopterygota</taxon>
        <taxon>Hymenoptera</taxon>
        <taxon>Apocrita</taxon>
        <taxon>Ichneumonoidea</taxon>
        <taxon>Braconidae</taxon>
        <taxon>Euphorinae</taxon>
        <taxon>Microctonus</taxon>
    </lineage>
</organism>
<dbReference type="SUPFAM" id="SSF53613">
    <property type="entry name" value="Ribokinase-like"/>
    <property type="match status" value="1"/>
</dbReference>
<dbReference type="Pfam" id="PF04587">
    <property type="entry name" value="ADP_PFK_GK"/>
    <property type="match status" value="1"/>
</dbReference>
<gene>
    <name evidence="7" type="ORF">PV328_009581</name>
</gene>
<dbReference type="PANTHER" id="PTHR21208">
    <property type="entry name" value="ADP-DEPENDENT GLUCOKINASE"/>
    <property type="match status" value="1"/>
</dbReference>
<keyword evidence="6" id="KW-0324">Glycolysis</keyword>
<evidence type="ECO:0000313" key="7">
    <source>
        <dbReference type="EMBL" id="KAK0158602.1"/>
    </source>
</evidence>
<dbReference type="Proteomes" id="UP001168990">
    <property type="component" value="Unassembled WGS sequence"/>
</dbReference>
<dbReference type="GO" id="GO:0006006">
    <property type="term" value="P:glucose metabolic process"/>
    <property type="evidence" value="ECO:0007669"/>
    <property type="project" value="TreeGrafter"/>
</dbReference>
<dbReference type="GO" id="GO:0046872">
    <property type="term" value="F:metal ion binding"/>
    <property type="evidence" value="ECO:0007669"/>
    <property type="project" value="UniProtKB-KW"/>
</dbReference>
<evidence type="ECO:0000256" key="6">
    <source>
        <dbReference type="ARBA" id="ARBA00023152"/>
    </source>
</evidence>
<evidence type="ECO:0000256" key="3">
    <source>
        <dbReference type="ARBA" id="ARBA00022723"/>
    </source>
</evidence>
<reference evidence="7" key="1">
    <citation type="journal article" date="2023" name="bioRxiv">
        <title>Scaffold-level genome assemblies of two parasitoid biocontrol wasps reveal the parthenogenesis mechanism and an associated novel virus.</title>
        <authorList>
            <person name="Inwood S."/>
            <person name="Skelly J."/>
            <person name="Guhlin J."/>
            <person name="Harrop T."/>
            <person name="Goldson S."/>
            <person name="Dearden P."/>
        </authorList>
    </citation>
    <scope>NUCLEOTIDE SEQUENCE</scope>
    <source>
        <strain evidence="7">Irish</strain>
        <tissue evidence="7">Whole body</tissue>
    </source>
</reference>
<evidence type="ECO:0000256" key="4">
    <source>
        <dbReference type="ARBA" id="ARBA00022777"/>
    </source>
</evidence>
<dbReference type="GO" id="GO:0005783">
    <property type="term" value="C:endoplasmic reticulum"/>
    <property type="evidence" value="ECO:0007669"/>
    <property type="project" value="TreeGrafter"/>
</dbReference>
<keyword evidence="3" id="KW-0479">Metal-binding</keyword>
<dbReference type="GO" id="GO:0006096">
    <property type="term" value="P:glycolytic process"/>
    <property type="evidence" value="ECO:0007669"/>
    <property type="project" value="UniProtKB-KW"/>
</dbReference>
<evidence type="ECO:0000256" key="5">
    <source>
        <dbReference type="ARBA" id="ARBA00022842"/>
    </source>
</evidence>
<evidence type="ECO:0000313" key="8">
    <source>
        <dbReference type="Proteomes" id="UP001168990"/>
    </source>
</evidence>
<dbReference type="EMBL" id="JAQQBS010001424">
    <property type="protein sequence ID" value="KAK0158602.1"/>
    <property type="molecule type" value="Genomic_DNA"/>
</dbReference>